<gene>
    <name evidence="3" type="ORF">C7K25_09895</name>
</gene>
<sequence>MIPEDLSNYKVAREGDLVINKMKAWQGSLGLAPVDGIVSPAYFVFEAEFANLKFGEYLLRSKPFVAKFAAASDGVRIGQWDLDIPRMRNIEVILPSQDEQAAIVKYLAHANARIDKAITAKRRLIALLEEQRGKVVRDILAGRLTLGETSSVTIQGWTTKRLKWVTRLQRGYDLPADKRRPGAFPVISSGGVIGTHDEPRASGPGVVMGRYGSTDAVFFVESDFWPHNTSLFVTDFQGNDPMWCYWTLRSIGKSKYSGKSAVPGIDRKDLFDIPIAVPPRQVQQLMVGEIERENVDIDRLVRRSNRETDLLQEFRTRLVADVVTGQVDVRAIAATLPDAPEAVADLVSDSDDELIEALETADV</sequence>
<keyword evidence="3" id="KW-0378">Hydrolase</keyword>
<dbReference type="InterPro" id="IPR051212">
    <property type="entry name" value="Type-I_RE_S_subunit"/>
</dbReference>
<dbReference type="InterPro" id="IPR044946">
    <property type="entry name" value="Restrct_endonuc_typeI_TRD_sf"/>
</dbReference>
<reference evidence="3" key="1">
    <citation type="submission" date="2018-03" db="EMBL/GenBank/DDBJ databases">
        <authorList>
            <person name="Nunes O.C."/>
            <person name="Lopes A.R."/>
            <person name="Froufe H."/>
            <person name="Munoz-Merida A."/>
            <person name="Barroso C."/>
            <person name="Egas C."/>
        </authorList>
    </citation>
    <scope>NUCLEOTIDE SEQUENCE</scope>
    <source>
        <strain evidence="3">ON4</strain>
    </source>
</reference>
<keyword evidence="2" id="KW-0238">DNA-binding</keyword>
<reference evidence="3" key="2">
    <citation type="journal article" date="2022" name="Sci. Rep.">
        <title>In silico prediction of the enzymes involved in the degradation of the herbicide molinate by Gulosibacter molinativorax ON4T.</title>
        <authorList>
            <person name="Lopes A.R."/>
            <person name="Bunin E."/>
            <person name="Viana A.T."/>
            <person name="Froufe H."/>
            <person name="Munoz-Merida A."/>
            <person name="Pinho D."/>
            <person name="Figueiredo J."/>
            <person name="Barroso C."/>
            <person name="Vaz-Moreira I."/>
            <person name="Bellanger X."/>
            <person name="Egas C."/>
            <person name="Nunes O.C."/>
        </authorList>
    </citation>
    <scope>NUCLEOTIDE SEQUENCE</scope>
    <source>
        <strain evidence="3">ON4</strain>
    </source>
</reference>
<evidence type="ECO:0000256" key="1">
    <source>
        <dbReference type="ARBA" id="ARBA00022747"/>
    </source>
</evidence>
<dbReference type="PANTHER" id="PTHR43140:SF1">
    <property type="entry name" value="TYPE I RESTRICTION ENZYME ECOKI SPECIFICITY SUBUNIT"/>
    <property type="match status" value="1"/>
</dbReference>
<evidence type="ECO:0000313" key="4">
    <source>
        <dbReference type="Proteomes" id="UP001170379"/>
    </source>
</evidence>
<dbReference type="EMBL" id="PXVD01000015">
    <property type="protein sequence ID" value="MDJ1371676.1"/>
    <property type="molecule type" value="Genomic_DNA"/>
</dbReference>
<dbReference type="SUPFAM" id="SSF116734">
    <property type="entry name" value="DNA methylase specificity domain"/>
    <property type="match status" value="2"/>
</dbReference>
<proteinExistence type="predicted"/>
<accession>A0ABT7C8Y3</accession>
<protein>
    <submittedName>
        <fullName evidence="3">Restriction endonuclease subunit S</fullName>
    </submittedName>
</protein>
<dbReference type="CDD" id="cd17267">
    <property type="entry name" value="RMtype1_S_EcoAO83I-TRD1-CR1_like"/>
    <property type="match status" value="1"/>
</dbReference>
<keyword evidence="1" id="KW-0680">Restriction system</keyword>
<keyword evidence="3" id="KW-0540">Nuclease</keyword>
<evidence type="ECO:0000313" key="3">
    <source>
        <dbReference type="EMBL" id="MDJ1371676.1"/>
    </source>
</evidence>
<keyword evidence="3" id="KW-0255">Endonuclease</keyword>
<organism evidence="3 4">
    <name type="scientific">Gulosibacter molinativorax</name>
    <dbReference type="NCBI Taxonomy" id="256821"/>
    <lineage>
        <taxon>Bacteria</taxon>
        <taxon>Bacillati</taxon>
        <taxon>Actinomycetota</taxon>
        <taxon>Actinomycetes</taxon>
        <taxon>Micrococcales</taxon>
        <taxon>Microbacteriaceae</taxon>
        <taxon>Gulosibacter</taxon>
    </lineage>
</organism>
<name>A0ABT7C8Y3_9MICO</name>
<evidence type="ECO:0000256" key="2">
    <source>
        <dbReference type="ARBA" id="ARBA00023125"/>
    </source>
</evidence>
<keyword evidence="4" id="KW-1185">Reference proteome</keyword>
<dbReference type="PANTHER" id="PTHR43140">
    <property type="entry name" value="TYPE-1 RESTRICTION ENZYME ECOKI SPECIFICITY PROTEIN"/>
    <property type="match status" value="1"/>
</dbReference>
<dbReference type="Proteomes" id="UP001170379">
    <property type="component" value="Unassembled WGS sequence"/>
</dbReference>
<dbReference type="GO" id="GO:0004519">
    <property type="term" value="F:endonuclease activity"/>
    <property type="evidence" value="ECO:0007669"/>
    <property type="project" value="UniProtKB-KW"/>
</dbReference>
<dbReference type="Gene3D" id="3.90.220.20">
    <property type="entry name" value="DNA methylase specificity domains"/>
    <property type="match status" value="2"/>
</dbReference>
<comment type="caution">
    <text evidence="3">The sequence shown here is derived from an EMBL/GenBank/DDBJ whole genome shotgun (WGS) entry which is preliminary data.</text>
</comment>